<evidence type="ECO:0000313" key="2">
    <source>
        <dbReference type="Proteomes" id="UP000199427"/>
    </source>
</evidence>
<dbReference type="AlphaFoldDB" id="A0A1H8ZVV3"/>
<organism evidence="1 2">
    <name type="scientific">Piscibacillus halophilus</name>
    <dbReference type="NCBI Taxonomy" id="571933"/>
    <lineage>
        <taxon>Bacteria</taxon>
        <taxon>Bacillati</taxon>
        <taxon>Bacillota</taxon>
        <taxon>Bacilli</taxon>
        <taxon>Bacillales</taxon>
        <taxon>Bacillaceae</taxon>
        <taxon>Piscibacillus</taxon>
    </lineage>
</organism>
<evidence type="ECO:0000313" key="1">
    <source>
        <dbReference type="EMBL" id="SEP68465.1"/>
    </source>
</evidence>
<dbReference type="EMBL" id="FOES01000002">
    <property type="protein sequence ID" value="SEP68465.1"/>
    <property type="molecule type" value="Genomic_DNA"/>
</dbReference>
<accession>A0A1H8ZVV3</accession>
<proteinExistence type="predicted"/>
<dbReference type="OrthoDB" id="2474248at2"/>
<dbReference type="InterPro" id="IPR025942">
    <property type="entry name" value="SpoVIF"/>
</dbReference>
<dbReference type="STRING" id="571933.SAMN05216362_10285"/>
<reference evidence="1 2" key="1">
    <citation type="submission" date="2016-10" db="EMBL/GenBank/DDBJ databases">
        <authorList>
            <person name="de Groot N.N."/>
        </authorList>
    </citation>
    <scope>NUCLEOTIDE SEQUENCE [LARGE SCALE GENOMIC DNA]</scope>
    <source>
        <strain evidence="1 2">DSM 21633</strain>
    </source>
</reference>
<sequence>MSQDFQQNIFNHLKKKANINPNEVMNVAKAMQNANFSDEKTVRDLVRHLAAMANKPLSQQKEDRIVKMITEKGDQLDQQTLQQFFKN</sequence>
<dbReference type="Pfam" id="PF14069">
    <property type="entry name" value="SpoVIF"/>
    <property type="match status" value="1"/>
</dbReference>
<gene>
    <name evidence="1" type="ORF">SAMN05216362_10285</name>
</gene>
<dbReference type="Proteomes" id="UP000199427">
    <property type="component" value="Unassembled WGS sequence"/>
</dbReference>
<protein>
    <submittedName>
        <fullName evidence="1">Stage VI sporulation protein F</fullName>
    </submittedName>
</protein>
<keyword evidence="2" id="KW-1185">Reference proteome</keyword>
<dbReference type="RefSeq" id="WP_091772271.1">
    <property type="nucleotide sequence ID" value="NZ_CAESCL010000019.1"/>
</dbReference>
<name>A0A1H8ZVV3_9BACI</name>